<reference evidence="3" key="1">
    <citation type="submission" date="2022-10" db="EMBL/GenBank/DDBJ databases">
        <title>Tapping the CABI collections for fungal endophytes: first genome assemblies for Collariella, Neodidymelliopsis, Ascochyta clinopodiicola, Didymella pomorum, Didymosphaeria variabile, Neocosmospora piperis and Neocucurbitaria cava.</title>
        <authorList>
            <person name="Hill R."/>
        </authorList>
    </citation>
    <scope>NUCLEOTIDE SEQUENCE</scope>
    <source>
        <strain evidence="3">IMI 356815</strain>
    </source>
</reference>
<dbReference type="AlphaFoldDB" id="A0A9W9C909"/>
<feature type="compositionally biased region" description="Basic and acidic residues" evidence="1">
    <location>
        <begin position="70"/>
        <end position="99"/>
    </location>
</feature>
<feature type="transmembrane region" description="Helical" evidence="2">
    <location>
        <begin position="269"/>
        <end position="287"/>
    </location>
</feature>
<evidence type="ECO:0000313" key="4">
    <source>
        <dbReference type="Proteomes" id="UP001140513"/>
    </source>
</evidence>
<feature type="compositionally biased region" description="Low complexity" evidence="1">
    <location>
        <begin position="141"/>
        <end position="161"/>
    </location>
</feature>
<keyword evidence="4" id="KW-1185">Reference proteome</keyword>
<accession>A0A9W9C909</accession>
<keyword evidence="2" id="KW-0812">Transmembrane</keyword>
<dbReference type="EMBL" id="JAPEUX010000005">
    <property type="protein sequence ID" value="KAJ4351594.1"/>
    <property type="molecule type" value="Genomic_DNA"/>
</dbReference>
<evidence type="ECO:0000313" key="3">
    <source>
        <dbReference type="EMBL" id="KAJ4351594.1"/>
    </source>
</evidence>
<dbReference type="GeneID" id="80910467"/>
<keyword evidence="2" id="KW-0472">Membrane</keyword>
<gene>
    <name evidence="3" type="ORF">N0V89_006937</name>
</gene>
<sequence length="290" mass="31170">MSSNFFASLDAEAPQLPTDIPVESTKHSKYSSKMMRKMALTNEVSFETTTIDTGSGLWETTGAKNGTNNKEYETNSKSATTEEPKSAPAEPAKRPKMEDAALDYEAQKKTKKAAKKLRQKIKKGKVLQDKSSQGDSEAMKGTAATEAEASGSTATPTTAPTNITAGLTVPAVASEVGLVNPDQVQPSSAEIEHIAVVDFAVIHETDAKGHAPTKATATTTIRLAPPGSIVVPRKNTSANKRKKENAKKAQEAKKKAELRTASKQKWMKGLGSIFFLCMALWVMYMSFSRG</sequence>
<name>A0A9W9C909_9PLEO</name>
<feature type="region of interest" description="Disordered" evidence="1">
    <location>
        <begin position="227"/>
        <end position="257"/>
    </location>
</feature>
<evidence type="ECO:0000256" key="1">
    <source>
        <dbReference type="SAM" id="MobiDB-lite"/>
    </source>
</evidence>
<evidence type="ECO:0000256" key="2">
    <source>
        <dbReference type="SAM" id="Phobius"/>
    </source>
</evidence>
<feature type="region of interest" description="Disordered" evidence="1">
    <location>
        <begin position="48"/>
        <end position="162"/>
    </location>
</feature>
<dbReference type="Proteomes" id="UP001140513">
    <property type="component" value="Unassembled WGS sequence"/>
</dbReference>
<keyword evidence="2" id="KW-1133">Transmembrane helix</keyword>
<comment type="caution">
    <text evidence="3">The sequence shown here is derived from an EMBL/GenBank/DDBJ whole genome shotgun (WGS) entry which is preliminary data.</text>
</comment>
<feature type="compositionally biased region" description="Basic and acidic residues" evidence="1">
    <location>
        <begin position="246"/>
        <end position="257"/>
    </location>
</feature>
<organism evidence="3 4">
    <name type="scientific">Didymosphaeria variabile</name>
    <dbReference type="NCBI Taxonomy" id="1932322"/>
    <lineage>
        <taxon>Eukaryota</taxon>
        <taxon>Fungi</taxon>
        <taxon>Dikarya</taxon>
        <taxon>Ascomycota</taxon>
        <taxon>Pezizomycotina</taxon>
        <taxon>Dothideomycetes</taxon>
        <taxon>Pleosporomycetidae</taxon>
        <taxon>Pleosporales</taxon>
        <taxon>Massarineae</taxon>
        <taxon>Didymosphaeriaceae</taxon>
        <taxon>Didymosphaeria</taxon>
    </lineage>
</organism>
<protein>
    <submittedName>
        <fullName evidence="3">Uncharacterized protein</fullName>
    </submittedName>
</protein>
<feature type="region of interest" description="Disordered" evidence="1">
    <location>
        <begin position="1"/>
        <end position="30"/>
    </location>
</feature>
<proteinExistence type="predicted"/>
<feature type="compositionally biased region" description="Basic residues" evidence="1">
    <location>
        <begin position="109"/>
        <end position="125"/>
    </location>
</feature>
<dbReference type="RefSeq" id="XP_056069950.1">
    <property type="nucleotide sequence ID" value="XM_056215703.1"/>
</dbReference>